<reference evidence="13" key="1">
    <citation type="journal article" date="2014" name="Genome Announc.">
        <title>Draft genome sequence of Weissella oryzae SG25T, isolated from fermented rice grains.</title>
        <authorList>
            <person name="Tanizawa Y."/>
            <person name="Fujisawa T."/>
            <person name="Mochizuki T."/>
            <person name="Kaminuma E."/>
            <person name="Suzuki Y."/>
            <person name="Nakamura Y."/>
            <person name="Tohno M."/>
        </authorList>
    </citation>
    <scope>NUCLEOTIDE SEQUENCE [LARGE SCALE GENOMIC DNA]</scope>
    <source>
        <strain evidence="13">DSM 25784 / JCM 18191 / LMG 30913 / SG25</strain>
    </source>
</reference>
<evidence type="ECO:0000256" key="2">
    <source>
        <dbReference type="ARBA" id="ARBA00022448"/>
    </source>
</evidence>
<dbReference type="RefSeq" id="WP_027698624.1">
    <property type="nucleotide sequence ID" value="NZ_DF820486.1"/>
</dbReference>
<dbReference type="SMART" id="SM00382">
    <property type="entry name" value="AAA"/>
    <property type="match status" value="1"/>
</dbReference>
<protein>
    <submittedName>
        <fullName evidence="12">ABC-type multidrug transport system, ATPase and permease components</fullName>
    </submittedName>
</protein>
<feature type="domain" description="ABC transporter" evidence="10">
    <location>
        <begin position="331"/>
        <end position="567"/>
    </location>
</feature>
<keyword evidence="7 9" id="KW-1133">Transmembrane helix</keyword>
<dbReference type="PROSITE" id="PS50929">
    <property type="entry name" value="ABC_TM1F"/>
    <property type="match status" value="1"/>
</dbReference>
<dbReference type="GO" id="GO:0015421">
    <property type="term" value="F:ABC-type oligopeptide transporter activity"/>
    <property type="evidence" value="ECO:0007669"/>
    <property type="project" value="TreeGrafter"/>
</dbReference>
<feature type="transmembrane region" description="Helical" evidence="9">
    <location>
        <begin position="154"/>
        <end position="173"/>
    </location>
</feature>
<proteinExistence type="predicted"/>
<dbReference type="InterPro" id="IPR017871">
    <property type="entry name" value="ABC_transporter-like_CS"/>
</dbReference>
<dbReference type="InterPro" id="IPR011527">
    <property type="entry name" value="ABC1_TM_dom"/>
</dbReference>
<dbReference type="CDD" id="cd18548">
    <property type="entry name" value="ABC_6TM_Tm287_like"/>
    <property type="match status" value="1"/>
</dbReference>
<dbReference type="Pfam" id="PF00664">
    <property type="entry name" value="ABC_membrane"/>
    <property type="match status" value="1"/>
</dbReference>
<dbReference type="SUPFAM" id="SSF90123">
    <property type="entry name" value="ABC transporter transmembrane region"/>
    <property type="match status" value="1"/>
</dbReference>
<keyword evidence="3" id="KW-1003">Cell membrane</keyword>
<keyword evidence="4 9" id="KW-0812">Transmembrane</keyword>
<dbReference type="InterPro" id="IPR027417">
    <property type="entry name" value="P-loop_NTPase"/>
</dbReference>
<feature type="transmembrane region" description="Helical" evidence="9">
    <location>
        <begin position="129"/>
        <end position="148"/>
    </location>
</feature>
<evidence type="ECO:0000256" key="8">
    <source>
        <dbReference type="ARBA" id="ARBA00023136"/>
    </source>
</evidence>
<dbReference type="Proteomes" id="UP000030643">
    <property type="component" value="Unassembled WGS sequence"/>
</dbReference>
<evidence type="ECO:0000259" key="10">
    <source>
        <dbReference type="PROSITE" id="PS50893"/>
    </source>
</evidence>
<dbReference type="InterPro" id="IPR036640">
    <property type="entry name" value="ABC1_TM_sf"/>
</dbReference>
<keyword evidence="5" id="KW-0547">Nucleotide-binding</keyword>
<dbReference type="PROSITE" id="PS00211">
    <property type="entry name" value="ABC_TRANSPORTER_1"/>
    <property type="match status" value="1"/>
</dbReference>
<dbReference type="InterPro" id="IPR039421">
    <property type="entry name" value="Type_1_exporter"/>
</dbReference>
<dbReference type="AlphaFoldDB" id="A0A069CRV3"/>
<accession>A0A069CRV3</accession>
<dbReference type="FunFam" id="3.40.50.300:FF:000854">
    <property type="entry name" value="Multidrug ABC transporter ATP-binding protein"/>
    <property type="match status" value="1"/>
</dbReference>
<evidence type="ECO:0000256" key="4">
    <source>
        <dbReference type="ARBA" id="ARBA00022692"/>
    </source>
</evidence>
<dbReference type="Gene3D" id="1.20.1560.10">
    <property type="entry name" value="ABC transporter type 1, transmembrane domain"/>
    <property type="match status" value="1"/>
</dbReference>
<evidence type="ECO:0000256" key="7">
    <source>
        <dbReference type="ARBA" id="ARBA00022989"/>
    </source>
</evidence>
<evidence type="ECO:0000256" key="6">
    <source>
        <dbReference type="ARBA" id="ARBA00022840"/>
    </source>
</evidence>
<gene>
    <name evidence="12" type="ORF">WOSG25_031220</name>
</gene>
<keyword evidence="6" id="KW-0067">ATP-binding</keyword>
<evidence type="ECO:0000256" key="3">
    <source>
        <dbReference type="ARBA" id="ARBA00022475"/>
    </source>
</evidence>
<evidence type="ECO:0000259" key="11">
    <source>
        <dbReference type="PROSITE" id="PS50929"/>
    </source>
</evidence>
<name>A0A069CRV3_WEIOS</name>
<dbReference type="GO" id="GO:0005524">
    <property type="term" value="F:ATP binding"/>
    <property type="evidence" value="ECO:0007669"/>
    <property type="project" value="UniProtKB-KW"/>
</dbReference>
<keyword evidence="13" id="KW-1185">Reference proteome</keyword>
<organism evidence="12 13">
    <name type="scientific">Weissella oryzae (strain DSM 25784 / JCM 18191 / LMG 30913 / SG25)</name>
    <dbReference type="NCBI Taxonomy" id="1329250"/>
    <lineage>
        <taxon>Bacteria</taxon>
        <taxon>Bacillati</taxon>
        <taxon>Bacillota</taxon>
        <taxon>Bacilli</taxon>
        <taxon>Lactobacillales</taxon>
        <taxon>Lactobacillaceae</taxon>
        <taxon>Weissella</taxon>
    </lineage>
</organism>
<dbReference type="PANTHER" id="PTHR43394">
    <property type="entry name" value="ATP-DEPENDENT PERMEASE MDL1, MITOCHONDRIAL"/>
    <property type="match status" value="1"/>
</dbReference>
<keyword evidence="8 9" id="KW-0472">Membrane</keyword>
<evidence type="ECO:0000256" key="9">
    <source>
        <dbReference type="SAM" id="Phobius"/>
    </source>
</evidence>
<dbReference type="Pfam" id="PF00005">
    <property type="entry name" value="ABC_tran"/>
    <property type="match status" value="1"/>
</dbReference>
<comment type="subcellular location">
    <subcellularLocation>
        <location evidence="1">Cell membrane</location>
        <topology evidence="1">Multi-pass membrane protein</topology>
    </subcellularLocation>
</comment>
<keyword evidence="2" id="KW-0813">Transport</keyword>
<evidence type="ECO:0000313" key="13">
    <source>
        <dbReference type="Proteomes" id="UP000030643"/>
    </source>
</evidence>
<feature type="transmembrane region" description="Helical" evidence="9">
    <location>
        <begin position="268"/>
        <end position="295"/>
    </location>
</feature>
<feature type="transmembrane region" description="Helical" evidence="9">
    <location>
        <begin position="51"/>
        <end position="76"/>
    </location>
</feature>
<dbReference type="STRING" id="1329250.WOSG25_031220"/>
<evidence type="ECO:0000256" key="1">
    <source>
        <dbReference type="ARBA" id="ARBA00004651"/>
    </source>
</evidence>
<dbReference type="InterPro" id="IPR003439">
    <property type="entry name" value="ABC_transporter-like_ATP-bd"/>
</dbReference>
<dbReference type="GO" id="GO:0005886">
    <property type="term" value="C:plasma membrane"/>
    <property type="evidence" value="ECO:0007669"/>
    <property type="project" value="UniProtKB-SubCell"/>
</dbReference>
<dbReference type="InterPro" id="IPR003593">
    <property type="entry name" value="AAA+_ATPase"/>
</dbReference>
<dbReference type="PROSITE" id="PS50893">
    <property type="entry name" value="ABC_TRANSPORTER_2"/>
    <property type="match status" value="1"/>
</dbReference>
<dbReference type="Gene3D" id="3.40.50.300">
    <property type="entry name" value="P-loop containing nucleotide triphosphate hydrolases"/>
    <property type="match status" value="1"/>
</dbReference>
<feature type="domain" description="ABC transmembrane type-1" evidence="11">
    <location>
        <begin position="16"/>
        <end position="297"/>
    </location>
</feature>
<dbReference type="PANTHER" id="PTHR43394:SF1">
    <property type="entry name" value="ATP-BINDING CASSETTE SUB-FAMILY B MEMBER 10, MITOCHONDRIAL"/>
    <property type="match status" value="1"/>
</dbReference>
<evidence type="ECO:0000313" key="12">
    <source>
        <dbReference type="EMBL" id="GAK30525.1"/>
    </source>
</evidence>
<sequence>MFKIGKKYLQLGPVSLAILFLIVQVMADLSLPTITSKIINDGIAKGNIPFIWHMGGLMLAIVFIGLSGAILNVFFASTQSQRLGKKVRQALFNKVTYLDNDNVEKFGDATLITRTTNDVTQLQNVFQTALRMMMMSPLLFVGAFIMAWRLDQKLTLVFAVALPLLAIVTLINMRISIPRFRVMQDKVDRINLLFQQGLTGVRVVRAFNRDGYEVNKFDDANRDLTHNAQVVFTTVAMLSPLMTVILSFTNIGIVWFGAKLIGAHLMPVGNLVAFLTYATQILMSFMQLSMVMVMIPRAQASASRINEVLSLKNSITDPTKATALTGQASSLAFNDVSYCFAGAKRAALEQVNFSLKAGQTLAIIGGTGAGKSTLVNLIPRLIDVTSGVISLDGVDNKDLAQAELHERVAITQQKAVLFSGTVRSNLLFGQPEANDQQMWAALRLAQADDFVQEQGGLDMKVEQGGANFSGGQRQRLAIARTLIKQADVYIFDDSFSALDFKTDVKLRQAIQHEQRLAQAIKVIVAQRIATVIDADQILILEHGRVVGLGSHRDLVNDNAAYRAIMRSQLSEADLKEVGLNA</sequence>
<feature type="transmembrane region" description="Helical" evidence="9">
    <location>
        <begin position="230"/>
        <end position="256"/>
    </location>
</feature>
<evidence type="ECO:0000256" key="5">
    <source>
        <dbReference type="ARBA" id="ARBA00022741"/>
    </source>
</evidence>
<dbReference type="eggNOG" id="COG1132">
    <property type="taxonomic scope" value="Bacteria"/>
</dbReference>
<dbReference type="SUPFAM" id="SSF52540">
    <property type="entry name" value="P-loop containing nucleoside triphosphate hydrolases"/>
    <property type="match status" value="1"/>
</dbReference>
<dbReference type="GO" id="GO:0016887">
    <property type="term" value="F:ATP hydrolysis activity"/>
    <property type="evidence" value="ECO:0007669"/>
    <property type="project" value="InterPro"/>
</dbReference>
<dbReference type="EMBL" id="DF820486">
    <property type="protein sequence ID" value="GAK30525.1"/>
    <property type="molecule type" value="Genomic_DNA"/>
</dbReference>
<dbReference type="OrthoDB" id="9770415at2"/>